<reference evidence="3" key="1">
    <citation type="submission" date="2022-11" db="UniProtKB">
        <authorList>
            <consortium name="WormBaseParasite"/>
        </authorList>
    </citation>
    <scope>IDENTIFICATION</scope>
</reference>
<feature type="compositionally biased region" description="Basic and acidic residues" evidence="1">
    <location>
        <begin position="49"/>
        <end position="58"/>
    </location>
</feature>
<keyword evidence="2" id="KW-1185">Reference proteome</keyword>
<proteinExistence type="predicted"/>
<accession>A0A914E2U0</accession>
<evidence type="ECO:0000313" key="3">
    <source>
        <dbReference type="WBParaSite" id="ACRNAN_scaffold5050.g21276.t1"/>
    </source>
</evidence>
<feature type="region of interest" description="Disordered" evidence="1">
    <location>
        <begin position="49"/>
        <end position="68"/>
    </location>
</feature>
<evidence type="ECO:0000313" key="2">
    <source>
        <dbReference type="Proteomes" id="UP000887540"/>
    </source>
</evidence>
<organism evidence="2 3">
    <name type="scientific">Acrobeloides nanus</name>
    <dbReference type="NCBI Taxonomy" id="290746"/>
    <lineage>
        <taxon>Eukaryota</taxon>
        <taxon>Metazoa</taxon>
        <taxon>Ecdysozoa</taxon>
        <taxon>Nematoda</taxon>
        <taxon>Chromadorea</taxon>
        <taxon>Rhabditida</taxon>
        <taxon>Tylenchina</taxon>
        <taxon>Cephalobomorpha</taxon>
        <taxon>Cephaloboidea</taxon>
        <taxon>Cephalobidae</taxon>
        <taxon>Acrobeloides</taxon>
    </lineage>
</organism>
<dbReference type="WBParaSite" id="ACRNAN_scaffold5050.g21276.t1">
    <property type="protein sequence ID" value="ACRNAN_scaffold5050.g21276.t1"/>
    <property type="gene ID" value="ACRNAN_scaffold5050.g21276"/>
</dbReference>
<evidence type="ECO:0000256" key="1">
    <source>
        <dbReference type="SAM" id="MobiDB-lite"/>
    </source>
</evidence>
<protein>
    <submittedName>
        <fullName evidence="3">Uncharacterized protein</fullName>
    </submittedName>
</protein>
<dbReference type="Proteomes" id="UP000887540">
    <property type="component" value="Unplaced"/>
</dbReference>
<name>A0A914E2U0_9BILA</name>
<dbReference type="AlphaFoldDB" id="A0A914E2U0"/>
<sequence>MMICNGSKNRRSVVKKETNLKASNAVVPFVQKTPEFSSVRRSERIRLSTDRRSDKLNDSLKATPKNNTINGGSKNLSIVSITNGTKLAVSKTIPYEKTPKLGNVRRNDRLSLSIVRSPMKFTPAATKKPRRSEPASHIGREEIYVKSGLDEFKRGLSSSIGPIKNLVELMNRENAPSKKRPSSDSLNTLEEEFLASKKLKFTSTPKTIVEKPKPYFSLNFWMSKPKPWRTNFRDMQNELPSKEDRKSNLRRVILVIESLNAHSMLGDGSGLKMGGDISGGSGLPVAEGNSKPQYFLKRNLKSGKIAQKFYEKMIEQFASEKKKKNVPVRENYNKENVEPCFDSTDDFGIDFDMPQSSKFIQNPRRSLVIRNMNQPIVSTPTFDPEVSRDKGALFYLQRMVEVTFAEKEKAESQFAQAQAYLTMATQEHGKAMKKYINAKRNFDRNTLPF</sequence>